<dbReference type="Proteomes" id="UP000789702">
    <property type="component" value="Unassembled WGS sequence"/>
</dbReference>
<evidence type="ECO:0000313" key="2">
    <source>
        <dbReference type="Proteomes" id="UP000789702"/>
    </source>
</evidence>
<name>A0ACA9MJR5_9GLOM</name>
<gene>
    <name evidence="1" type="ORF">DHETER_LOCUS6945</name>
</gene>
<dbReference type="EMBL" id="CAJVPU010009269">
    <property type="protein sequence ID" value="CAG8593120.1"/>
    <property type="molecule type" value="Genomic_DNA"/>
</dbReference>
<evidence type="ECO:0000313" key="1">
    <source>
        <dbReference type="EMBL" id="CAG8593120.1"/>
    </source>
</evidence>
<proteinExistence type="predicted"/>
<comment type="caution">
    <text evidence="1">The sequence shown here is derived from an EMBL/GenBank/DDBJ whole genome shotgun (WGS) entry which is preliminary data.</text>
</comment>
<feature type="non-terminal residue" evidence="1">
    <location>
        <position position="1"/>
    </location>
</feature>
<reference evidence="1" key="1">
    <citation type="submission" date="2021-06" db="EMBL/GenBank/DDBJ databases">
        <authorList>
            <person name="Kallberg Y."/>
            <person name="Tangrot J."/>
            <person name="Rosling A."/>
        </authorList>
    </citation>
    <scope>NUCLEOTIDE SEQUENCE</scope>
    <source>
        <strain evidence="1">IL203A</strain>
    </source>
</reference>
<accession>A0ACA9MJR5</accession>
<protein>
    <submittedName>
        <fullName evidence="1">789_t:CDS:1</fullName>
    </submittedName>
</protein>
<sequence>LHVKDCSFYASLYTKPALFKNNTTKDNENGDSNTIKNNEIDMDKEFRKDKILYQLCIIKIDYVSEQEVDFDAFDKFAEQYKAAKSRSIGCVTTFLYDHRYNLDPLIKRMINKKFPNENRLFSDKDILKFRIQLIDWNNKAYSFNFEENWNDYLVKDPVYFWNNFTNEVPELAIFAAWLMSILPTSANSE</sequence>
<keyword evidence="2" id="KW-1185">Reference proteome</keyword>
<organism evidence="1 2">
    <name type="scientific">Dentiscutata heterogama</name>
    <dbReference type="NCBI Taxonomy" id="1316150"/>
    <lineage>
        <taxon>Eukaryota</taxon>
        <taxon>Fungi</taxon>
        <taxon>Fungi incertae sedis</taxon>
        <taxon>Mucoromycota</taxon>
        <taxon>Glomeromycotina</taxon>
        <taxon>Glomeromycetes</taxon>
        <taxon>Diversisporales</taxon>
        <taxon>Gigasporaceae</taxon>
        <taxon>Dentiscutata</taxon>
    </lineage>
</organism>